<dbReference type="Proteomes" id="UP000663862">
    <property type="component" value="Unassembled WGS sequence"/>
</dbReference>
<dbReference type="EMBL" id="CAJOBQ010000670">
    <property type="protein sequence ID" value="CAF4399731.1"/>
    <property type="molecule type" value="Genomic_DNA"/>
</dbReference>
<evidence type="ECO:0000313" key="2">
    <source>
        <dbReference type="Proteomes" id="UP000663862"/>
    </source>
</evidence>
<dbReference type="AlphaFoldDB" id="A0A820P6A5"/>
<comment type="caution">
    <text evidence="1">The sequence shown here is derived from an EMBL/GenBank/DDBJ whole genome shotgun (WGS) entry which is preliminary data.</text>
</comment>
<gene>
    <name evidence="1" type="ORF">TSG867_LOCUS12899</name>
</gene>
<organism evidence="1 2">
    <name type="scientific">Rotaria socialis</name>
    <dbReference type="NCBI Taxonomy" id="392032"/>
    <lineage>
        <taxon>Eukaryota</taxon>
        <taxon>Metazoa</taxon>
        <taxon>Spiralia</taxon>
        <taxon>Gnathifera</taxon>
        <taxon>Rotifera</taxon>
        <taxon>Eurotatoria</taxon>
        <taxon>Bdelloidea</taxon>
        <taxon>Philodinida</taxon>
        <taxon>Philodinidae</taxon>
        <taxon>Rotaria</taxon>
    </lineage>
</organism>
<protein>
    <submittedName>
        <fullName evidence="1">Uncharacterized protein</fullName>
    </submittedName>
</protein>
<sequence length="188" mass="21935">MTSPSKISIISLSSFDTTSSHKKTQCVSCHNHTENNNNNNNNDKSSYNVKQPIKANLFNQTIDQAVEYFEQILKQCTSSSNTTVDQQERINDNKLKVETKKRDCEEFLNLLNTKKNFKLKQRDQKVDCRHWCEEQNQRIAKYNNATDGTNRKDRSKNRNNDGSIFYCRKALLQKSDGITYICIRKRLN</sequence>
<proteinExistence type="predicted"/>
<accession>A0A820P6A5</accession>
<evidence type="ECO:0000313" key="1">
    <source>
        <dbReference type="EMBL" id="CAF4399731.1"/>
    </source>
</evidence>
<reference evidence="1" key="1">
    <citation type="submission" date="2021-02" db="EMBL/GenBank/DDBJ databases">
        <authorList>
            <person name="Nowell W R."/>
        </authorList>
    </citation>
    <scope>NUCLEOTIDE SEQUENCE</scope>
</reference>
<name>A0A820P6A5_9BILA</name>